<organism evidence="4 5">
    <name type="scientific">Nematostella vectensis</name>
    <name type="common">Starlet sea anemone</name>
    <dbReference type="NCBI Taxonomy" id="45351"/>
    <lineage>
        <taxon>Eukaryota</taxon>
        <taxon>Metazoa</taxon>
        <taxon>Cnidaria</taxon>
        <taxon>Anthozoa</taxon>
        <taxon>Hexacorallia</taxon>
        <taxon>Actiniaria</taxon>
        <taxon>Edwardsiidae</taxon>
        <taxon>Nematostella</taxon>
    </lineage>
</organism>
<dbReference type="eggNOG" id="KOG1217">
    <property type="taxonomic scope" value="Eukaryota"/>
</dbReference>
<dbReference type="Gene3D" id="2.10.25.10">
    <property type="entry name" value="Laminin"/>
    <property type="match status" value="1"/>
</dbReference>
<proteinExistence type="inferred from homology"/>
<dbReference type="HOGENOM" id="CLU_1074804_0_0_1"/>
<dbReference type="InterPro" id="IPR000742">
    <property type="entry name" value="EGF"/>
</dbReference>
<feature type="domain" description="EGF-like" evidence="3">
    <location>
        <begin position="40"/>
        <end position="51"/>
    </location>
</feature>
<comment type="similarity">
    <text evidence="1">Belongs to the EGF domain peptide family.</text>
</comment>
<evidence type="ECO:0000313" key="5">
    <source>
        <dbReference type="Proteomes" id="UP000001593"/>
    </source>
</evidence>
<dbReference type="Proteomes" id="UP000001593">
    <property type="component" value="Unassembled WGS sequence"/>
</dbReference>
<evidence type="ECO:0000313" key="4">
    <source>
        <dbReference type="EMBL" id="EDO33240.1"/>
    </source>
</evidence>
<keyword evidence="5" id="KW-1185">Reference proteome</keyword>
<evidence type="ECO:0000256" key="2">
    <source>
        <dbReference type="ARBA" id="ARBA00023180"/>
    </source>
</evidence>
<accession>A7SSS9</accession>
<dbReference type="OMA" id="NASEITC"/>
<sequence length="259" mass="28742">MSRRHEAALKSFSVQTSKDIVENLCPNECSNRGNCSNSTCICEEGFTLSDCSMPINAVPELLGVNEVGLCDVREESCNNTRIIGDGFIASENLTCHATEFKVFGNNWSPNAEQFELPGEQFDLYVVRCDLPSPPTKIGDMDNPGTPAGGLRIRISNNKLDTSREQKTFVSYDSVCIKCNKTGSCGLRADSCIINGHCFANEEPNPKDWCQQCFPTTSQFTWNRRRVDSLQKALEHDSCAQSTTRNTVSPAEVPQYFKLQ</sequence>
<evidence type="ECO:0000259" key="3">
    <source>
        <dbReference type="PROSITE" id="PS01186"/>
    </source>
</evidence>
<protein>
    <recommendedName>
        <fullName evidence="3">EGF-like domain-containing protein</fullName>
    </recommendedName>
</protein>
<dbReference type="InParanoid" id="A7SSS9"/>
<dbReference type="FunFam" id="2.10.25.10:FF:000001">
    <property type="entry name" value="Tenascin C"/>
    <property type="match status" value="1"/>
</dbReference>
<keyword evidence="2" id="KW-0325">Glycoprotein</keyword>
<reference evidence="4 5" key="1">
    <citation type="journal article" date="2007" name="Science">
        <title>Sea anemone genome reveals ancestral eumetazoan gene repertoire and genomic organization.</title>
        <authorList>
            <person name="Putnam N.H."/>
            <person name="Srivastava M."/>
            <person name="Hellsten U."/>
            <person name="Dirks B."/>
            <person name="Chapman J."/>
            <person name="Salamov A."/>
            <person name="Terry A."/>
            <person name="Shapiro H."/>
            <person name="Lindquist E."/>
            <person name="Kapitonov V.V."/>
            <person name="Jurka J."/>
            <person name="Genikhovich G."/>
            <person name="Grigoriev I.V."/>
            <person name="Lucas S.M."/>
            <person name="Steele R.E."/>
            <person name="Finnerty J.R."/>
            <person name="Technau U."/>
            <person name="Martindale M.Q."/>
            <person name="Rokhsar D.S."/>
        </authorList>
    </citation>
    <scope>NUCLEOTIDE SEQUENCE [LARGE SCALE GENOMIC DNA]</scope>
    <source>
        <strain evidence="5">CH2 X CH6</strain>
    </source>
</reference>
<dbReference type="EMBL" id="DS469783">
    <property type="protein sequence ID" value="EDO33240.1"/>
    <property type="molecule type" value="Genomic_DNA"/>
</dbReference>
<name>A7SSS9_NEMVE</name>
<evidence type="ECO:0000256" key="1">
    <source>
        <dbReference type="ARBA" id="ARBA00006373"/>
    </source>
</evidence>
<dbReference type="PROSITE" id="PS01186">
    <property type="entry name" value="EGF_2"/>
    <property type="match status" value="1"/>
</dbReference>
<gene>
    <name evidence="4" type="ORF">NEMVEDRAFT_v1g216905</name>
</gene>
<dbReference type="AlphaFoldDB" id="A7SSS9"/>
<dbReference type="PhylomeDB" id="A7SSS9"/>